<name>A0A7S3EXY9_9EUKA</name>
<dbReference type="AlphaFoldDB" id="A0A7S3EXY9"/>
<reference evidence="1" key="1">
    <citation type="submission" date="2021-01" db="EMBL/GenBank/DDBJ databases">
        <authorList>
            <person name="Corre E."/>
            <person name="Pelletier E."/>
            <person name="Niang G."/>
            <person name="Scheremetjew M."/>
            <person name="Finn R."/>
            <person name="Kale V."/>
            <person name="Holt S."/>
            <person name="Cochrane G."/>
            <person name="Meng A."/>
            <person name="Brown T."/>
            <person name="Cohen L."/>
        </authorList>
    </citation>
    <scope>NUCLEOTIDE SEQUENCE</scope>
    <source>
        <strain evidence="1">CCMP281</strain>
    </source>
</reference>
<gene>
    <name evidence="1" type="ORF">HERI1096_LOCUS13101</name>
</gene>
<dbReference type="EMBL" id="HBHX01023577">
    <property type="protein sequence ID" value="CAE0112441.1"/>
    <property type="molecule type" value="Transcribed_RNA"/>
</dbReference>
<protein>
    <submittedName>
        <fullName evidence="1">Uncharacterized protein</fullName>
    </submittedName>
</protein>
<sequence>MPPPPQDALTESKRWLPAGHASLSLLYMFDGQTSELLDETFRTWGPHSVGFGSDAIVFGPQFGSFHGASAWRSTFSGMRTALTAADSCLGRHTLQLFRSPAFNFDPVNSPRQQAAFSSSMRPLVEEAGMLYIDNYPSTYDAVFQGTPHAIKFAKNSAFHYLNAGRYLMAQLMLHTLRLLL</sequence>
<proteinExistence type="predicted"/>
<evidence type="ECO:0000313" key="1">
    <source>
        <dbReference type="EMBL" id="CAE0112441.1"/>
    </source>
</evidence>
<organism evidence="1">
    <name type="scientific">Haptolina ericina</name>
    <dbReference type="NCBI Taxonomy" id="156174"/>
    <lineage>
        <taxon>Eukaryota</taxon>
        <taxon>Haptista</taxon>
        <taxon>Haptophyta</taxon>
        <taxon>Prymnesiophyceae</taxon>
        <taxon>Prymnesiales</taxon>
        <taxon>Prymnesiaceae</taxon>
        <taxon>Haptolina</taxon>
    </lineage>
</organism>
<accession>A0A7S3EXY9</accession>